<protein>
    <submittedName>
        <fullName evidence="1">Uncharacterized protein</fullName>
    </submittedName>
</protein>
<name>A0A936TG01_9ACTN</name>
<dbReference type="GO" id="GO:0008081">
    <property type="term" value="F:phosphoric diester hydrolase activity"/>
    <property type="evidence" value="ECO:0007669"/>
    <property type="project" value="InterPro"/>
</dbReference>
<proteinExistence type="predicted"/>
<dbReference type="Gene3D" id="3.20.20.190">
    <property type="entry name" value="Phosphatidylinositol (PI) phosphodiesterase"/>
    <property type="match status" value="1"/>
</dbReference>
<dbReference type="GO" id="GO:0006629">
    <property type="term" value="P:lipid metabolic process"/>
    <property type="evidence" value="ECO:0007669"/>
    <property type="project" value="InterPro"/>
</dbReference>
<dbReference type="InterPro" id="IPR017946">
    <property type="entry name" value="PLC-like_Pdiesterase_TIM-brl"/>
</dbReference>
<dbReference type="EMBL" id="JADJZA010000008">
    <property type="protein sequence ID" value="MBK9298304.1"/>
    <property type="molecule type" value="Genomic_DNA"/>
</dbReference>
<comment type="caution">
    <text evidence="1">The sequence shown here is derived from an EMBL/GenBank/DDBJ whole genome shotgun (WGS) entry which is preliminary data.</text>
</comment>
<evidence type="ECO:0000313" key="2">
    <source>
        <dbReference type="Proteomes" id="UP000727993"/>
    </source>
</evidence>
<sequence length="233" mass="24677">MSHPTLGEPVRYLADGGAPEREADHSLAGFRLARRLGADGWEVTGHRSADDVVVLARNPTVGWRRRSRSAIPAADSEAPPLADLLAIDADQAPLVSIAVADRETLDAVILAAAGAGATGRMWIRCGDLEVLAAAAADLGPTRPMLIHEAPLAAMAKGPERHASQLRAVGVDGQAMAFGQWTGGLTALFHRFDRLCVGRSATHVRMIKEFVEMGVDSASSLNPERLDEARGKLP</sequence>
<accession>A0A936TG01</accession>
<dbReference type="SUPFAM" id="SSF51695">
    <property type="entry name" value="PLC-like phosphodiesterases"/>
    <property type="match status" value="1"/>
</dbReference>
<reference evidence="1 2" key="1">
    <citation type="submission" date="2020-10" db="EMBL/GenBank/DDBJ databases">
        <title>Connecting structure to function with the recovery of over 1000 high-quality activated sludge metagenome-assembled genomes encoding full-length rRNA genes using long-read sequencing.</title>
        <authorList>
            <person name="Singleton C.M."/>
            <person name="Petriglieri F."/>
            <person name="Kristensen J.M."/>
            <person name="Kirkegaard R.H."/>
            <person name="Michaelsen T.Y."/>
            <person name="Andersen M.H."/>
            <person name="Karst S.M."/>
            <person name="Dueholm M.S."/>
            <person name="Nielsen P.H."/>
            <person name="Albertsen M."/>
        </authorList>
    </citation>
    <scope>NUCLEOTIDE SEQUENCE [LARGE SCALE GENOMIC DNA]</scope>
    <source>
        <strain evidence="1">Lyne_18-Q3-R50-59_MAXAC.006</strain>
    </source>
</reference>
<dbReference type="Proteomes" id="UP000727993">
    <property type="component" value="Unassembled WGS sequence"/>
</dbReference>
<organism evidence="1 2">
    <name type="scientific">Candidatus Neomicrothrix subdominans</name>
    <dbReference type="NCBI Taxonomy" id="2954438"/>
    <lineage>
        <taxon>Bacteria</taxon>
        <taxon>Bacillati</taxon>
        <taxon>Actinomycetota</taxon>
        <taxon>Acidimicrobiia</taxon>
        <taxon>Acidimicrobiales</taxon>
        <taxon>Microthrixaceae</taxon>
        <taxon>Candidatus Neomicrothrix</taxon>
    </lineage>
</organism>
<evidence type="ECO:0000313" key="1">
    <source>
        <dbReference type="EMBL" id="MBK9298304.1"/>
    </source>
</evidence>
<dbReference type="AlphaFoldDB" id="A0A936TG01"/>
<gene>
    <name evidence="1" type="ORF">IPN02_15980</name>
</gene>